<feature type="transmembrane region" description="Helical" evidence="5">
    <location>
        <begin position="212"/>
        <end position="234"/>
    </location>
</feature>
<evidence type="ECO:0000256" key="3">
    <source>
        <dbReference type="ARBA" id="ARBA00022989"/>
    </source>
</evidence>
<proteinExistence type="predicted"/>
<feature type="transmembrane region" description="Helical" evidence="5">
    <location>
        <begin position="286"/>
        <end position="312"/>
    </location>
</feature>
<evidence type="ECO:0000256" key="2">
    <source>
        <dbReference type="ARBA" id="ARBA00022692"/>
    </source>
</evidence>
<evidence type="ECO:0000313" key="7">
    <source>
        <dbReference type="EnsemblMetazoa" id="XP_028132660.1"/>
    </source>
</evidence>
<comment type="subcellular location">
    <subcellularLocation>
        <location evidence="1">Membrane</location>
        <topology evidence="1">Multi-pass membrane protein</topology>
    </subcellularLocation>
</comment>
<feature type="transmembrane region" description="Helical" evidence="5">
    <location>
        <begin position="254"/>
        <end position="274"/>
    </location>
</feature>
<keyword evidence="4 5" id="KW-0472">Membrane</keyword>
<keyword evidence="3 5" id="KW-1133">Transmembrane helix</keyword>
<feature type="transmembrane region" description="Helical" evidence="5">
    <location>
        <begin position="80"/>
        <end position="105"/>
    </location>
</feature>
<sequence>MEKGKDNFPSTYTVSTFSSTATLNKNEPVKVPIDSELIKEYNQYEHRELEHPNTFSGAFIHLVKSSLGTGILAMPRAFKAAGLAVGFFGTLFVGFLCTHTVHILVSASQKMCVKTKTPSMGYAETAEAVFQNGPKKLRKFSGFARNFSDIALASTYAAGTAVYIVFISESLQKLVKVYYEPAGEDVWSLYFKLMILGPLILFCQVRELKHLVPFSFIANITMFVAFAITLYYTFMEIPKVEMKERNLVTSWSGLPSFFSTVIFAMEGIGTIMPVENSMITPQFLGCPGVLNMGMAIIVTFFASLGCFGYYAFGDKTAATITQNLPNEELLAQVVQAAISSAVFFTFMLQFYVPTETIWKKVKPHVSEERHNIGQIITRTVLVVVIFAIAAAAGHHLDALIDLAGAIFLSTLGFLIPAVLDTIVNWDDLGKFNYILIKNVLICTFSLFGLVSGTIAALNEFTH</sequence>
<keyword evidence="8" id="KW-1185">Reference proteome</keyword>
<accession>A0A6P7FAR8</accession>
<evidence type="ECO:0000256" key="4">
    <source>
        <dbReference type="ARBA" id="ARBA00023136"/>
    </source>
</evidence>
<dbReference type="Proteomes" id="UP001652700">
    <property type="component" value="Unplaced"/>
</dbReference>
<organism evidence="10">
    <name type="scientific">Diabrotica virgifera virgifera</name>
    <name type="common">western corn rootworm</name>
    <dbReference type="NCBI Taxonomy" id="50390"/>
    <lineage>
        <taxon>Eukaryota</taxon>
        <taxon>Metazoa</taxon>
        <taxon>Ecdysozoa</taxon>
        <taxon>Arthropoda</taxon>
        <taxon>Hexapoda</taxon>
        <taxon>Insecta</taxon>
        <taxon>Pterygota</taxon>
        <taxon>Neoptera</taxon>
        <taxon>Endopterygota</taxon>
        <taxon>Coleoptera</taxon>
        <taxon>Polyphaga</taxon>
        <taxon>Cucujiformia</taxon>
        <taxon>Chrysomeloidea</taxon>
        <taxon>Chrysomelidae</taxon>
        <taxon>Galerucinae</taxon>
        <taxon>Diabroticina</taxon>
        <taxon>Diabroticites</taxon>
        <taxon>Diabrotica</taxon>
    </lineage>
</organism>
<feature type="transmembrane region" description="Helical" evidence="5">
    <location>
        <begin position="375"/>
        <end position="396"/>
    </location>
</feature>
<dbReference type="GeneID" id="114328095"/>
<protein>
    <submittedName>
        <fullName evidence="9 10">Proton-coupled amino acid transporter-like protein pathetic</fullName>
    </submittedName>
</protein>
<dbReference type="GO" id="GO:0015179">
    <property type="term" value="F:L-amino acid transmembrane transporter activity"/>
    <property type="evidence" value="ECO:0007669"/>
    <property type="project" value="TreeGrafter"/>
</dbReference>
<feature type="transmembrane region" description="Helical" evidence="5">
    <location>
        <begin position="146"/>
        <end position="167"/>
    </location>
</feature>
<keyword evidence="2 5" id="KW-0812">Transmembrane</keyword>
<evidence type="ECO:0000256" key="5">
    <source>
        <dbReference type="SAM" id="Phobius"/>
    </source>
</evidence>
<feature type="transmembrane region" description="Helical" evidence="5">
    <location>
        <begin position="435"/>
        <end position="457"/>
    </location>
</feature>
<dbReference type="RefSeq" id="XP_050501698.1">
    <property type="nucleotide sequence ID" value="XM_050645741.1"/>
</dbReference>
<dbReference type="EnsemblMetazoa" id="XM_028276859.2">
    <property type="protein sequence ID" value="XP_028132660.1"/>
    <property type="gene ID" value="LOC114328095"/>
</dbReference>
<name>A0A6P7FAR8_DIAVI</name>
<feature type="domain" description="Amino acid transporter transmembrane" evidence="6">
    <location>
        <begin position="54"/>
        <end position="456"/>
    </location>
</feature>
<dbReference type="PANTHER" id="PTHR22950">
    <property type="entry name" value="AMINO ACID TRANSPORTER"/>
    <property type="match status" value="1"/>
</dbReference>
<evidence type="ECO:0000313" key="8">
    <source>
        <dbReference type="Proteomes" id="UP001652700"/>
    </source>
</evidence>
<dbReference type="RefSeq" id="XP_028132660.1">
    <property type="nucleotide sequence ID" value="XM_028276859.1"/>
</dbReference>
<evidence type="ECO:0000259" key="6">
    <source>
        <dbReference type="Pfam" id="PF01490"/>
    </source>
</evidence>
<reference evidence="7" key="2">
    <citation type="submission" date="2025-05" db="UniProtKB">
        <authorList>
            <consortium name="EnsemblMetazoa"/>
        </authorList>
    </citation>
    <scope>IDENTIFICATION</scope>
</reference>
<feature type="transmembrane region" description="Helical" evidence="5">
    <location>
        <begin position="402"/>
        <end position="423"/>
    </location>
</feature>
<reference evidence="9 10" key="1">
    <citation type="submission" date="2025-04" db="UniProtKB">
        <authorList>
            <consortium name="RefSeq"/>
        </authorList>
    </citation>
    <scope>IDENTIFICATION</scope>
    <source>
        <tissue evidence="9 10">Whole insect</tissue>
    </source>
</reference>
<dbReference type="EnsemblMetazoa" id="XM_050645741.1">
    <property type="protein sequence ID" value="XP_050501698.1"/>
    <property type="gene ID" value="LOC114328095"/>
</dbReference>
<dbReference type="InterPro" id="IPR013057">
    <property type="entry name" value="AA_transpt_TM"/>
</dbReference>
<dbReference type="GO" id="GO:0005774">
    <property type="term" value="C:vacuolar membrane"/>
    <property type="evidence" value="ECO:0007669"/>
    <property type="project" value="TreeGrafter"/>
</dbReference>
<dbReference type="RefSeq" id="XP_028132662.1">
    <property type="nucleotide sequence ID" value="XM_028276861.1"/>
</dbReference>
<evidence type="ECO:0000313" key="10">
    <source>
        <dbReference type="RefSeq" id="XP_028132661.1"/>
    </source>
</evidence>
<dbReference type="OrthoDB" id="1684102at2759"/>
<feature type="transmembrane region" description="Helical" evidence="5">
    <location>
        <begin position="187"/>
        <end position="205"/>
    </location>
</feature>
<dbReference type="AlphaFoldDB" id="A0A6P7FAR8"/>
<evidence type="ECO:0000313" key="11">
    <source>
        <dbReference type="RefSeq" id="XP_028132662.1"/>
    </source>
</evidence>
<evidence type="ECO:0000256" key="1">
    <source>
        <dbReference type="ARBA" id="ARBA00004141"/>
    </source>
</evidence>
<dbReference type="Pfam" id="PF01490">
    <property type="entry name" value="Aa_trans"/>
    <property type="match status" value="1"/>
</dbReference>
<evidence type="ECO:0000313" key="9">
    <source>
        <dbReference type="RefSeq" id="XP_028132660.1"/>
    </source>
</evidence>
<dbReference type="KEGG" id="dvv:114328095"/>
<dbReference type="PANTHER" id="PTHR22950:SF494">
    <property type="entry name" value="GH04538P"/>
    <property type="match status" value="1"/>
</dbReference>
<dbReference type="RefSeq" id="XP_028132661.1">
    <property type="nucleotide sequence ID" value="XM_028276860.1"/>
</dbReference>
<gene>
    <name evidence="9 10 11" type="primary">LOC114328095</name>
</gene>
<feature type="transmembrane region" description="Helical" evidence="5">
    <location>
        <begin position="332"/>
        <end position="354"/>
    </location>
</feature>